<feature type="chain" id="PRO_5043045441" evidence="3">
    <location>
        <begin position="24"/>
        <end position="464"/>
    </location>
</feature>
<dbReference type="FunFam" id="3.40.50.1820:FF:000072">
    <property type="entry name" value="Serine carboxypeptidase-like 19"/>
    <property type="match status" value="1"/>
</dbReference>
<feature type="signal peptide" evidence="3">
    <location>
        <begin position="1"/>
        <end position="23"/>
    </location>
</feature>
<evidence type="ECO:0000313" key="4">
    <source>
        <dbReference type="EMBL" id="KAK8937069.1"/>
    </source>
</evidence>
<dbReference type="GO" id="GO:0016747">
    <property type="term" value="F:acyltransferase activity, transferring groups other than amino-acyl groups"/>
    <property type="evidence" value="ECO:0007669"/>
    <property type="project" value="TreeGrafter"/>
</dbReference>
<keyword evidence="3" id="KW-0732">Signal</keyword>
<dbReference type="GO" id="GO:0019748">
    <property type="term" value="P:secondary metabolic process"/>
    <property type="evidence" value="ECO:0007669"/>
    <property type="project" value="TreeGrafter"/>
</dbReference>
<evidence type="ECO:0000256" key="3">
    <source>
        <dbReference type="SAM" id="SignalP"/>
    </source>
</evidence>
<dbReference type="PRINTS" id="PR00724">
    <property type="entry name" value="CRBOXYPTASEC"/>
</dbReference>
<name>A0AAP0BFF5_9ASPA</name>
<dbReference type="AlphaFoldDB" id="A0AAP0BFF5"/>
<reference evidence="4 5" key="1">
    <citation type="journal article" date="2022" name="Nat. Plants">
        <title>Genomes of leafy and leafless Platanthera orchids illuminate the evolution of mycoheterotrophy.</title>
        <authorList>
            <person name="Li M.H."/>
            <person name="Liu K.W."/>
            <person name="Li Z."/>
            <person name="Lu H.C."/>
            <person name="Ye Q.L."/>
            <person name="Zhang D."/>
            <person name="Wang J.Y."/>
            <person name="Li Y.F."/>
            <person name="Zhong Z.M."/>
            <person name="Liu X."/>
            <person name="Yu X."/>
            <person name="Liu D.K."/>
            <person name="Tu X.D."/>
            <person name="Liu B."/>
            <person name="Hao Y."/>
            <person name="Liao X.Y."/>
            <person name="Jiang Y.T."/>
            <person name="Sun W.H."/>
            <person name="Chen J."/>
            <person name="Chen Y.Q."/>
            <person name="Ai Y."/>
            <person name="Zhai J.W."/>
            <person name="Wu S.S."/>
            <person name="Zhou Z."/>
            <person name="Hsiao Y.Y."/>
            <person name="Wu W.L."/>
            <person name="Chen Y.Y."/>
            <person name="Lin Y.F."/>
            <person name="Hsu J.L."/>
            <person name="Li C.Y."/>
            <person name="Wang Z.W."/>
            <person name="Zhao X."/>
            <person name="Zhong W.Y."/>
            <person name="Ma X.K."/>
            <person name="Ma L."/>
            <person name="Huang J."/>
            <person name="Chen G.Z."/>
            <person name="Huang M.Z."/>
            <person name="Huang L."/>
            <person name="Peng D.H."/>
            <person name="Luo Y.B."/>
            <person name="Zou S.Q."/>
            <person name="Chen S.P."/>
            <person name="Lan S."/>
            <person name="Tsai W.C."/>
            <person name="Van de Peer Y."/>
            <person name="Liu Z.J."/>
        </authorList>
    </citation>
    <scope>NUCLEOTIDE SEQUENCE [LARGE SCALE GENOMIC DNA]</scope>
    <source>
        <strain evidence="4">Lor287</strain>
    </source>
</reference>
<comment type="similarity">
    <text evidence="1">Belongs to the peptidase S10 family.</text>
</comment>
<evidence type="ECO:0000313" key="5">
    <source>
        <dbReference type="Proteomes" id="UP001418222"/>
    </source>
</evidence>
<keyword evidence="4" id="KW-0378">Hydrolase</keyword>
<dbReference type="Pfam" id="PF00450">
    <property type="entry name" value="Peptidase_S10"/>
    <property type="match status" value="1"/>
</dbReference>
<accession>A0AAP0BFF5</accession>
<dbReference type="InterPro" id="IPR033124">
    <property type="entry name" value="Ser_caboxypep_his_AS"/>
</dbReference>
<dbReference type="Proteomes" id="UP001418222">
    <property type="component" value="Unassembled WGS sequence"/>
</dbReference>
<keyword evidence="4" id="KW-0645">Protease</keyword>
<sequence length="464" mass="51868">MSETLSALFIFFFFGLLFPSLSAFNKITHLPGFDGPLPFRLETGYVTVREETGAEIFYFFVESEKNPSEDPLILFLLGGPGCSSVNGMMLDMGPLRFKVDGFDGKLPSLYANPYAWTKISNMIFVDWPIGTGFSYSNSAEDYTTEDVKATKLIYKFLRKWLLDHPRFLSNPLYMGGDSYGGKMAVLVAHSIVEGNEGGQLPLIDIKGYAVGNAATGENVDTSTQAPHAYGLGIISKELYTLIQTTCAGEDYKNPKNALCATHLDTFNEYLSEINYYSILDPNCPDEPPSTNEMTASRSLEENTEEFVTSSLLPDTSCITAELLTNYWGNHPLVLKALHVKEGTIKRFIRCDFNVNSYHYTRSIPSSVPYHFNLTTRGLRALVYNGDHDLKAPFLGSLAWIRSFKFPVLEQWRSWHVEGQVAGYTMLFSNNLTFATVKGGSHVAPGKMPMECFNMFERWISGNSL</sequence>
<dbReference type="Gene3D" id="3.40.50.1820">
    <property type="entry name" value="alpha/beta hydrolase"/>
    <property type="match status" value="1"/>
</dbReference>
<dbReference type="Gene3D" id="3.40.50.12670">
    <property type="match status" value="1"/>
</dbReference>
<dbReference type="EMBL" id="JBBWWQ010000010">
    <property type="protein sequence ID" value="KAK8937069.1"/>
    <property type="molecule type" value="Genomic_DNA"/>
</dbReference>
<keyword evidence="5" id="KW-1185">Reference proteome</keyword>
<proteinExistence type="inferred from homology"/>
<dbReference type="InterPro" id="IPR029058">
    <property type="entry name" value="AB_hydrolase_fold"/>
</dbReference>
<dbReference type="PANTHER" id="PTHR11802:SF461">
    <property type="entry name" value="OS02G0687900 PROTEIN"/>
    <property type="match status" value="1"/>
</dbReference>
<gene>
    <name evidence="4" type="primary">SCPL18</name>
    <name evidence="4" type="ORF">KSP39_PZI012038</name>
</gene>
<keyword evidence="2" id="KW-0325">Glycoprotein</keyword>
<dbReference type="InterPro" id="IPR001563">
    <property type="entry name" value="Peptidase_S10"/>
</dbReference>
<dbReference type="SUPFAM" id="SSF53474">
    <property type="entry name" value="alpha/beta-Hydrolases"/>
    <property type="match status" value="1"/>
</dbReference>
<dbReference type="FunFam" id="3.40.50.12670:FF:000002">
    <property type="entry name" value="Carboxypeptidase"/>
    <property type="match status" value="1"/>
</dbReference>
<keyword evidence="4" id="KW-0121">Carboxypeptidase</keyword>
<evidence type="ECO:0000256" key="1">
    <source>
        <dbReference type="ARBA" id="ARBA00009431"/>
    </source>
</evidence>
<dbReference type="PROSITE" id="PS00560">
    <property type="entry name" value="CARBOXYPEPT_SER_HIS"/>
    <property type="match status" value="1"/>
</dbReference>
<dbReference type="PANTHER" id="PTHR11802">
    <property type="entry name" value="SERINE PROTEASE FAMILY S10 SERINE CARBOXYPEPTIDASE"/>
    <property type="match status" value="1"/>
</dbReference>
<organism evidence="4 5">
    <name type="scientific">Platanthera zijinensis</name>
    <dbReference type="NCBI Taxonomy" id="2320716"/>
    <lineage>
        <taxon>Eukaryota</taxon>
        <taxon>Viridiplantae</taxon>
        <taxon>Streptophyta</taxon>
        <taxon>Embryophyta</taxon>
        <taxon>Tracheophyta</taxon>
        <taxon>Spermatophyta</taxon>
        <taxon>Magnoliopsida</taxon>
        <taxon>Liliopsida</taxon>
        <taxon>Asparagales</taxon>
        <taxon>Orchidaceae</taxon>
        <taxon>Orchidoideae</taxon>
        <taxon>Orchideae</taxon>
        <taxon>Orchidinae</taxon>
        <taxon>Platanthera</taxon>
    </lineage>
</organism>
<evidence type="ECO:0000256" key="2">
    <source>
        <dbReference type="ARBA" id="ARBA00023180"/>
    </source>
</evidence>
<comment type="caution">
    <text evidence="4">The sequence shown here is derived from an EMBL/GenBank/DDBJ whole genome shotgun (WGS) entry which is preliminary data.</text>
</comment>
<dbReference type="GO" id="GO:0004185">
    <property type="term" value="F:serine-type carboxypeptidase activity"/>
    <property type="evidence" value="ECO:0007669"/>
    <property type="project" value="InterPro"/>
</dbReference>
<protein>
    <submittedName>
        <fullName evidence="4">Serine carboxypeptidase-like 18</fullName>
    </submittedName>
</protein>
<dbReference type="GO" id="GO:0006508">
    <property type="term" value="P:proteolysis"/>
    <property type="evidence" value="ECO:0007669"/>
    <property type="project" value="InterPro"/>
</dbReference>